<dbReference type="WBParaSite" id="HPLM_0000162201-mRNA-1">
    <property type="protein sequence ID" value="HPLM_0000162201-mRNA-1"/>
    <property type="gene ID" value="HPLM_0000162201"/>
</dbReference>
<gene>
    <name evidence="1" type="ORF">HPLM_LOCUS1620</name>
</gene>
<reference evidence="3" key="1">
    <citation type="submission" date="2017-02" db="UniProtKB">
        <authorList>
            <consortium name="WormBaseParasite"/>
        </authorList>
    </citation>
    <scope>IDENTIFICATION</scope>
</reference>
<evidence type="ECO:0000313" key="3">
    <source>
        <dbReference type="WBParaSite" id="HPLM_0000162201-mRNA-1"/>
    </source>
</evidence>
<sequence length="57" mass="6612">MAIHPKPYHSLPIGFVLQGSTRKQKGQGEWDRGLREKAHFEELTSSRDNDGWLRVNH</sequence>
<keyword evidence="2" id="KW-1185">Reference proteome</keyword>
<dbReference type="AlphaFoldDB" id="A0A0N4VWF2"/>
<organism evidence="3">
    <name type="scientific">Haemonchus placei</name>
    <name type="common">Barber's pole worm</name>
    <dbReference type="NCBI Taxonomy" id="6290"/>
    <lineage>
        <taxon>Eukaryota</taxon>
        <taxon>Metazoa</taxon>
        <taxon>Ecdysozoa</taxon>
        <taxon>Nematoda</taxon>
        <taxon>Chromadorea</taxon>
        <taxon>Rhabditida</taxon>
        <taxon>Rhabditina</taxon>
        <taxon>Rhabditomorpha</taxon>
        <taxon>Strongyloidea</taxon>
        <taxon>Trichostrongylidae</taxon>
        <taxon>Haemonchus</taxon>
    </lineage>
</organism>
<proteinExistence type="predicted"/>
<name>A0A0N4VWF2_HAEPC</name>
<dbReference type="EMBL" id="UZAF01002290">
    <property type="protein sequence ID" value="VDO10443.1"/>
    <property type="molecule type" value="Genomic_DNA"/>
</dbReference>
<evidence type="ECO:0000313" key="1">
    <source>
        <dbReference type="EMBL" id="VDO10443.1"/>
    </source>
</evidence>
<reference evidence="1 2" key="2">
    <citation type="submission" date="2018-11" db="EMBL/GenBank/DDBJ databases">
        <authorList>
            <consortium name="Pathogen Informatics"/>
        </authorList>
    </citation>
    <scope>NUCLEOTIDE SEQUENCE [LARGE SCALE GENOMIC DNA]</scope>
    <source>
        <strain evidence="1 2">MHpl1</strain>
    </source>
</reference>
<dbReference type="Proteomes" id="UP000268014">
    <property type="component" value="Unassembled WGS sequence"/>
</dbReference>
<evidence type="ECO:0000313" key="2">
    <source>
        <dbReference type="Proteomes" id="UP000268014"/>
    </source>
</evidence>
<accession>A0A0N4VWF2</accession>
<protein>
    <submittedName>
        <fullName evidence="1 3">Uncharacterized protein</fullName>
    </submittedName>
</protein>